<dbReference type="RefSeq" id="WP_188505630.1">
    <property type="nucleotide sequence ID" value="NZ_BMER01000001.1"/>
</dbReference>
<dbReference type="Pfam" id="PF04909">
    <property type="entry name" value="Amidohydro_2"/>
    <property type="match status" value="1"/>
</dbReference>
<comment type="caution">
    <text evidence="3">The sequence shown here is derived from an EMBL/GenBank/DDBJ whole genome shotgun (WGS) entry which is preliminary data.</text>
</comment>
<dbReference type="InterPro" id="IPR006680">
    <property type="entry name" value="Amidohydro-rel"/>
</dbReference>
<dbReference type="PANTHER" id="PTHR21240">
    <property type="entry name" value="2-AMINO-3-CARBOXYLMUCONATE-6-SEMIALDEHYDE DECARBOXYLASE"/>
    <property type="match status" value="1"/>
</dbReference>
<evidence type="ECO:0000313" key="4">
    <source>
        <dbReference type="Proteomes" id="UP000660862"/>
    </source>
</evidence>
<keyword evidence="4" id="KW-1185">Reference proteome</keyword>
<dbReference type="GO" id="GO:0016787">
    <property type="term" value="F:hydrolase activity"/>
    <property type="evidence" value="ECO:0007669"/>
    <property type="project" value="InterPro"/>
</dbReference>
<organism evidence="3 4">
    <name type="scientific">Parapedobacter pyrenivorans</name>
    <dbReference type="NCBI Taxonomy" id="1305674"/>
    <lineage>
        <taxon>Bacteria</taxon>
        <taxon>Pseudomonadati</taxon>
        <taxon>Bacteroidota</taxon>
        <taxon>Sphingobacteriia</taxon>
        <taxon>Sphingobacteriales</taxon>
        <taxon>Sphingobacteriaceae</taxon>
        <taxon>Parapedobacter</taxon>
    </lineage>
</organism>
<evidence type="ECO:0000313" key="3">
    <source>
        <dbReference type="EMBL" id="GGG85786.1"/>
    </source>
</evidence>
<dbReference type="PROSITE" id="PS51318">
    <property type="entry name" value="TAT"/>
    <property type="match status" value="1"/>
</dbReference>
<evidence type="ECO:0000256" key="1">
    <source>
        <dbReference type="ARBA" id="ARBA00023239"/>
    </source>
</evidence>
<accession>A0A917HQD6</accession>
<dbReference type="SUPFAM" id="SSF51556">
    <property type="entry name" value="Metallo-dependent hydrolases"/>
    <property type="match status" value="2"/>
</dbReference>
<gene>
    <name evidence="3" type="ORF">GCM10007415_18970</name>
</gene>
<proteinExistence type="predicted"/>
<keyword evidence="1" id="KW-0456">Lyase</keyword>
<dbReference type="AlphaFoldDB" id="A0A917HQD6"/>
<dbReference type="Gene3D" id="3.20.20.140">
    <property type="entry name" value="Metal-dependent hydrolases"/>
    <property type="match status" value="2"/>
</dbReference>
<dbReference type="GO" id="GO:0016831">
    <property type="term" value="F:carboxy-lyase activity"/>
    <property type="evidence" value="ECO:0007669"/>
    <property type="project" value="InterPro"/>
</dbReference>
<name>A0A917HQD6_9SPHI</name>
<evidence type="ECO:0000259" key="2">
    <source>
        <dbReference type="Pfam" id="PF04909"/>
    </source>
</evidence>
<dbReference type="Proteomes" id="UP000660862">
    <property type="component" value="Unassembled WGS sequence"/>
</dbReference>
<feature type="domain" description="Amidohydrolase-related" evidence="2">
    <location>
        <begin position="312"/>
        <end position="554"/>
    </location>
</feature>
<reference evidence="3" key="1">
    <citation type="journal article" date="2014" name="Int. J. Syst. Evol. Microbiol.">
        <title>Complete genome sequence of Corynebacterium casei LMG S-19264T (=DSM 44701T), isolated from a smear-ripened cheese.</title>
        <authorList>
            <consortium name="US DOE Joint Genome Institute (JGI-PGF)"/>
            <person name="Walter F."/>
            <person name="Albersmeier A."/>
            <person name="Kalinowski J."/>
            <person name="Ruckert C."/>
        </authorList>
    </citation>
    <scope>NUCLEOTIDE SEQUENCE</scope>
    <source>
        <strain evidence="3">CGMCC 1.12195</strain>
    </source>
</reference>
<dbReference type="NCBIfam" id="TIGR01409">
    <property type="entry name" value="TAT_signal_seq"/>
    <property type="match status" value="1"/>
</dbReference>
<dbReference type="InterPro" id="IPR019546">
    <property type="entry name" value="TAT_signal_bac_arc"/>
</dbReference>
<dbReference type="EMBL" id="BMER01000001">
    <property type="protein sequence ID" value="GGG85786.1"/>
    <property type="molecule type" value="Genomic_DNA"/>
</dbReference>
<reference evidence="3" key="2">
    <citation type="submission" date="2020-09" db="EMBL/GenBank/DDBJ databases">
        <authorList>
            <person name="Sun Q."/>
            <person name="Zhou Y."/>
        </authorList>
    </citation>
    <scope>NUCLEOTIDE SEQUENCE</scope>
    <source>
        <strain evidence="3">CGMCC 1.12195</strain>
    </source>
</reference>
<dbReference type="InterPro" id="IPR032466">
    <property type="entry name" value="Metal_Hydrolase"/>
</dbReference>
<dbReference type="InterPro" id="IPR006311">
    <property type="entry name" value="TAT_signal"/>
</dbReference>
<dbReference type="InterPro" id="IPR032465">
    <property type="entry name" value="ACMSD"/>
</dbReference>
<sequence>MNNQSRRDFIKRSALGGMTLALAGTLPSFSWGADEQPLIFFDGFTNIGPKRGKHPAERWSLKHLVDEMEHCSISGALVASVLSVTYDPMYSNLDLSSRLKPYPHLFAIWNLMPANTDEFPAPKELGALMQEHDVRAVTVHPTGNNWDWKTPEAIALFGWLMENRILTIIRPEEFGGLGGVKELLNTYKDLPVLLIGVYWSFQRTILPMLSAFKNLHISFENFQINEGLESLYHDGYIDQLVFVSNAPTMSAGAHRTYVDYADIPREAREKVAGGNLSRLLRGLRPPAARENSQEDMLMRAIRHGKPVPAPIIDMHMHILHEGLNGTGWHYRMYHGGPSGVFKLTKRLGYVGGGIMSWNGVVSVDSANGNVTATEALDAAPEGYWGLANFDPAHYSQAELKKMIPEVYKDKRFIGMKPYLHYGIPYNDPSYDVWWKYGNEHHLYGLLHSTRPDLQEIETLAPKYPNVRWVIAHAGSNFKMADMAIAAMKKYPNIYAEITLTPVQLGIVEYLVEGAGEDRIMYGSDLPMRDPRQQLGWVVFSSLPLAVKRKVLGENVRHVIQPNLDSMPVYNIPEIFRKYRKT</sequence>
<protein>
    <recommendedName>
        <fullName evidence="2">Amidohydrolase-related domain-containing protein</fullName>
    </recommendedName>
</protein>